<proteinExistence type="inferred from homology"/>
<gene>
    <name evidence="11" type="ORF">THAOC_00123</name>
</gene>
<dbReference type="EMBL" id="AGNL01000127">
    <property type="protein sequence ID" value="EJK77999.1"/>
    <property type="molecule type" value="Genomic_DNA"/>
</dbReference>
<dbReference type="InterPro" id="IPR018108">
    <property type="entry name" value="MCP_transmembrane"/>
</dbReference>
<dbReference type="GO" id="GO:0071913">
    <property type="term" value="F:citrate secondary active transmembrane transporter activity"/>
    <property type="evidence" value="ECO:0007669"/>
    <property type="project" value="TreeGrafter"/>
</dbReference>
<keyword evidence="12" id="KW-1185">Reference proteome</keyword>
<dbReference type="OrthoDB" id="44467at2759"/>
<evidence type="ECO:0000313" key="12">
    <source>
        <dbReference type="Proteomes" id="UP000266841"/>
    </source>
</evidence>
<evidence type="ECO:0000256" key="1">
    <source>
        <dbReference type="ARBA" id="ARBA00004225"/>
    </source>
</evidence>
<evidence type="ECO:0000256" key="2">
    <source>
        <dbReference type="ARBA" id="ARBA00006375"/>
    </source>
</evidence>
<evidence type="ECO:0000256" key="9">
    <source>
        <dbReference type="PROSITE-ProRule" id="PRU00282"/>
    </source>
</evidence>
<dbReference type="SUPFAM" id="SSF103506">
    <property type="entry name" value="Mitochondrial carrier"/>
    <property type="match status" value="1"/>
</dbReference>
<accession>K3W4I5</accession>
<dbReference type="GO" id="GO:0031966">
    <property type="term" value="C:mitochondrial membrane"/>
    <property type="evidence" value="ECO:0007669"/>
    <property type="project" value="UniProtKB-SubCell"/>
</dbReference>
<dbReference type="PANTHER" id="PTHR45788">
    <property type="entry name" value="SUCCINATE/FUMARATE MITOCHONDRIAL TRANSPORTER-RELATED"/>
    <property type="match status" value="1"/>
</dbReference>
<dbReference type="InterPro" id="IPR023395">
    <property type="entry name" value="MCP_dom_sf"/>
</dbReference>
<evidence type="ECO:0000313" key="11">
    <source>
        <dbReference type="EMBL" id="EJK77999.1"/>
    </source>
</evidence>
<comment type="caution">
    <text evidence="11">The sequence shown here is derived from an EMBL/GenBank/DDBJ whole genome shotgun (WGS) entry which is preliminary data.</text>
</comment>
<keyword evidence="3 10" id="KW-0813">Transport</keyword>
<dbReference type="Proteomes" id="UP000266841">
    <property type="component" value="Unassembled WGS sequence"/>
</dbReference>
<evidence type="ECO:0008006" key="13">
    <source>
        <dbReference type="Google" id="ProtNLM"/>
    </source>
</evidence>
<organism evidence="11 12">
    <name type="scientific">Thalassiosira oceanica</name>
    <name type="common">Marine diatom</name>
    <dbReference type="NCBI Taxonomy" id="159749"/>
    <lineage>
        <taxon>Eukaryota</taxon>
        <taxon>Sar</taxon>
        <taxon>Stramenopiles</taxon>
        <taxon>Ochrophyta</taxon>
        <taxon>Bacillariophyta</taxon>
        <taxon>Coscinodiscophyceae</taxon>
        <taxon>Thalassiosirophycidae</taxon>
        <taxon>Thalassiosirales</taxon>
        <taxon>Thalassiosiraceae</taxon>
        <taxon>Thalassiosira</taxon>
    </lineage>
</organism>
<sequence>MSTKLNETQNATVGMMVGVIEVLCLQPFNYAKNMTQQGQPISLDPRKMYRGVGANCVNMGSCTMIQFSVGGTFKKAVLAGENRQLKMHEEMGTGIGAGVISALAATPLELIMIQQQRKGGGTLGTIKNIATPDNIMRGFTGAAVREGLWTCGYLSIPPIVRRSLRENFPDKFDSDTKARVPAALLGGLFACYLTQPFDTIKTCMQGDIERKTYGSFLDTAKKLHAESGLTAFYRGATFRYGRMVCAGESGKGRAMVHACFSHRISRRPTISNQLE</sequence>
<reference evidence="11 12" key="1">
    <citation type="journal article" date="2012" name="Genome Biol.">
        <title>Genome and low-iron response of an oceanic diatom adapted to chronic iron limitation.</title>
        <authorList>
            <person name="Lommer M."/>
            <person name="Specht M."/>
            <person name="Roy A.S."/>
            <person name="Kraemer L."/>
            <person name="Andreson R."/>
            <person name="Gutowska M.A."/>
            <person name="Wolf J."/>
            <person name="Bergner S.V."/>
            <person name="Schilhabel M.B."/>
            <person name="Klostermeier U.C."/>
            <person name="Beiko R.G."/>
            <person name="Rosenstiel P."/>
            <person name="Hippler M."/>
            <person name="Laroche J."/>
        </authorList>
    </citation>
    <scope>NUCLEOTIDE SEQUENCE [LARGE SCALE GENOMIC DNA]</scope>
    <source>
        <strain evidence="11 12">CCMP1005</strain>
    </source>
</reference>
<comment type="subcellular location">
    <subcellularLocation>
        <location evidence="1">Mitochondrion membrane</location>
        <topology evidence="1">Multi-pass membrane protein</topology>
    </subcellularLocation>
</comment>
<dbReference type="Pfam" id="PF00153">
    <property type="entry name" value="Mito_carr"/>
    <property type="match status" value="1"/>
</dbReference>
<dbReference type="AlphaFoldDB" id="K3W4I5"/>
<dbReference type="OMA" id="RYGRMVC"/>
<name>K3W4I5_THAOC</name>
<dbReference type="PANTHER" id="PTHR45788:SF4">
    <property type="entry name" value="TRICARBOXYLATE TRANSPORT PROTEIN, MITOCHONDRIAL"/>
    <property type="match status" value="1"/>
</dbReference>
<dbReference type="Gene3D" id="1.50.40.10">
    <property type="entry name" value="Mitochondrial carrier domain"/>
    <property type="match status" value="1"/>
</dbReference>
<keyword evidence="5" id="KW-0677">Repeat</keyword>
<evidence type="ECO:0000256" key="10">
    <source>
        <dbReference type="RuleBase" id="RU000488"/>
    </source>
</evidence>
<keyword evidence="7" id="KW-0496">Mitochondrion</keyword>
<keyword evidence="4 9" id="KW-0812">Transmembrane</keyword>
<evidence type="ECO:0000256" key="5">
    <source>
        <dbReference type="ARBA" id="ARBA00022737"/>
    </source>
</evidence>
<dbReference type="GO" id="GO:0006843">
    <property type="term" value="P:mitochondrial citrate transmembrane transport"/>
    <property type="evidence" value="ECO:0007669"/>
    <property type="project" value="TreeGrafter"/>
</dbReference>
<evidence type="ECO:0000256" key="7">
    <source>
        <dbReference type="ARBA" id="ARBA00023128"/>
    </source>
</evidence>
<protein>
    <recommendedName>
        <fullName evidence="13">Mitochondrial carrier protein</fullName>
    </recommendedName>
</protein>
<keyword evidence="8 9" id="KW-0472">Membrane</keyword>
<evidence type="ECO:0000256" key="4">
    <source>
        <dbReference type="ARBA" id="ARBA00022692"/>
    </source>
</evidence>
<keyword evidence="6" id="KW-1133">Transmembrane helix</keyword>
<dbReference type="PROSITE" id="PS50920">
    <property type="entry name" value="SOLCAR"/>
    <property type="match status" value="1"/>
</dbReference>
<evidence type="ECO:0000256" key="8">
    <source>
        <dbReference type="ARBA" id="ARBA00023136"/>
    </source>
</evidence>
<dbReference type="InterPro" id="IPR049563">
    <property type="entry name" value="TXTP-like"/>
</dbReference>
<comment type="similarity">
    <text evidence="2 10">Belongs to the mitochondrial carrier (TC 2.A.29) family.</text>
</comment>
<feature type="repeat" description="Solcar" evidence="9">
    <location>
        <begin position="174"/>
        <end position="266"/>
    </location>
</feature>
<evidence type="ECO:0000256" key="6">
    <source>
        <dbReference type="ARBA" id="ARBA00022989"/>
    </source>
</evidence>
<evidence type="ECO:0000256" key="3">
    <source>
        <dbReference type="ARBA" id="ARBA00022448"/>
    </source>
</evidence>
<dbReference type="eggNOG" id="KOG0758">
    <property type="taxonomic scope" value="Eukaryota"/>
</dbReference>